<feature type="domain" description="Fe-containing alcohol dehydrogenase-like C-terminal" evidence="7">
    <location>
        <begin position="189"/>
        <end position="385"/>
    </location>
</feature>
<comment type="catalytic activity">
    <reaction evidence="4">
        <text>a long-chain primary fatty alcohol + 2 NAD(+) + H2O = a long-chain fatty acid + 2 NADH + 3 H(+)</text>
        <dbReference type="Rhea" id="RHEA:17977"/>
        <dbReference type="ChEBI" id="CHEBI:15377"/>
        <dbReference type="ChEBI" id="CHEBI:15378"/>
        <dbReference type="ChEBI" id="CHEBI:57540"/>
        <dbReference type="ChEBI" id="CHEBI:57560"/>
        <dbReference type="ChEBI" id="CHEBI:57945"/>
        <dbReference type="ChEBI" id="CHEBI:77396"/>
        <dbReference type="EC" id="1.1.1.192"/>
    </reaction>
</comment>
<evidence type="ECO:0000256" key="2">
    <source>
        <dbReference type="ARBA" id="ARBA00023002"/>
    </source>
</evidence>
<dbReference type="GO" id="GO:0046872">
    <property type="term" value="F:metal ion binding"/>
    <property type="evidence" value="ECO:0007669"/>
    <property type="project" value="InterPro"/>
</dbReference>
<dbReference type="EMBL" id="JACDUT010000008">
    <property type="protein sequence ID" value="MBA2875974.1"/>
    <property type="molecule type" value="Genomic_DNA"/>
</dbReference>
<dbReference type="CDD" id="cd08551">
    <property type="entry name" value="Fe-ADH"/>
    <property type="match status" value="1"/>
</dbReference>
<gene>
    <name evidence="8" type="ORF">HNR31_002768</name>
</gene>
<dbReference type="Pfam" id="PF25137">
    <property type="entry name" value="ADH_Fe_C"/>
    <property type="match status" value="1"/>
</dbReference>
<dbReference type="InterPro" id="IPR018211">
    <property type="entry name" value="ADH_Fe_CS"/>
</dbReference>
<evidence type="ECO:0000259" key="7">
    <source>
        <dbReference type="Pfam" id="PF25137"/>
    </source>
</evidence>
<dbReference type="Gene3D" id="1.20.1090.10">
    <property type="entry name" value="Dehydroquinate synthase-like - alpha domain"/>
    <property type="match status" value="1"/>
</dbReference>
<dbReference type="PANTHER" id="PTHR11496">
    <property type="entry name" value="ALCOHOL DEHYDROGENASE"/>
    <property type="match status" value="1"/>
</dbReference>
<evidence type="ECO:0000313" key="9">
    <source>
        <dbReference type="Proteomes" id="UP000523087"/>
    </source>
</evidence>
<evidence type="ECO:0000256" key="4">
    <source>
        <dbReference type="ARBA" id="ARBA00051567"/>
    </source>
</evidence>
<protein>
    <recommendedName>
        <fullName evidence="5">long-chain-alcohol dehydrogenase</fullName>
        <ecNumber evidence="5">1.1.1.192</ecNumber>
    </recommendedName>
</protein>
<dbReference type="InterPro" id="IPR001670">
    <property type="entry name" value="ADH_Fe/GldA"/>
</dbReference>
<organism evidence="8 9">
    <name type="scientific">Thermaerobacillus caldiproteolyticus</name>
    <dbReference type="NCBI Taxonomy" id="247480"/>
    <lineage>
        <taxon>Bacteria</taxon>
        <taxon>Bacillati</taxon>
        <taxon>Bacillota</taxon>
        <taxon>Bacilli</taxon>
        <taxon>Bacillales</taxon>
        <taxon>Anoxybacillaceae</taxon>
        <taxon>Thermaerobacillus</taxon>
    </lineage>
</organism>
<dbReference type="Proteomes" id="UP000523087">
    <property type="component" value="Unassembled WGS sequence"/>
</dbReference>
<evidence type="ECO:0000256" key="1">
    <source>
        <dbReference type="ARBA" id="ARBA00007358"/>
    </source>
</evidence>
<evidence type="ECO:0000259" key="6">
    <source>
        <dbReference type="Pfam" id="PF00465"/>
    </source>
</evidence>
<reference evidence="8 9" key="1">
    <citation type="submission" date="2020-07" db="EMBL/GenBank/DDBJ databases">
        <title>Genomic Encyclopedia of Type Strains, Phase IV (KMG-IV): sequencing the most valuable type-strain genomes for metagenomic binning, comparative biology and taxonomic classification.</title>
        <authorList>
            <person name="Goeker M."/>
        </authorList>
    </citation>
    <scope>NUCLEOTIDE SEQUENCE [LARGE SCALE GENOMIC DNA]</scope>
    <source>
        <strain evidence="8 9">DSM 15730</strain>
    </source>
</reference>
<dbReference type="Pfam" id="PF00465">
    <property type="entry name" value="Fe-ADH"/>
    <property type="match status" value="1"/>
</dbReference>
<dbReference type="AlphaFoldDB" id="A0A7V9Z8G8"/>
<dbReference type="InterPro" id="IPR039697">
    <property type="entry name" value="Alcohol_dehydrogenase_Fe"/>
</dbReference>
<keyword evidence="9" id="KW-1185">Reference proteome</keyword>
<dbReference type="FunFam" id="1.20.1090.10:FF:000001">
    <property type="entry name" value="Aldehyde-alcohol dehydrogenase"/>
    <property type="match status" value="1"/>
</dbReference>
<proteinExistence type="inferred from homology"/>
<dbReference type="GO" id="GO:0004022">
    <property type="term" value="F:alcohol dehydrogenase (NAD+) activity"/>
    <property type="evidence" value="ECO:0007669"/>
    <property type="project" value="TreeGrafter"/>
</dbReference>
<evidence type="ECO:0000256" key="5">
    <source>
        <dbReference type="ARBA" id="ARBA00066691"/>
    </source>
</evidence>
<comment type="similarity">
    <text evidence="1">Belongs to the iron-containing alcohol dehydrogenase family.</text>
</comment>
<dbReference type="Gene3D" id="3.40.50.1970">
    <property type="match status" value="1"/>
</dbReference>
<dbReference type="RefSeq" id="WP_181556727.1">
    <property type="nucleotide sequence ID" value="NZ_JACDUT010000008.1"/>
</dbReference>
<accession>A0A7V9Z8G8</accession>
<dbReference type="EC" id="1.1.1.192" evidence="5"/>
<sequence length="393" mass="42463">MSVSRIVFTPLNYVGWGSLEQLIPEVERFSPKKILVVTDPVLEKIGLVQRVIRPLTEQGYDVYVYSDVVPEPPLEIGEKLVSFTRQGRFDMVIGVGGGSAMDLAKLAAVLAVHEGPAADYLNLTGTKKVHKKGLPKILIPTTSGTGSEVTNISVLSLDTTKDVVTHDYLLADVAIVDPELTVSVPPRVTAATGIDALTHAVEAYVSVNASPTTDGLALQAIRLIARSLRKAVENGNDKQARIDMSNGSYLAGLAFFNAGVAGVHALAYPLGGQFHIPHGESNAVLLPYVMGYIRKSCAKRMADILNALGGNSSYLSEEEDSYRCVEELERIVRDVGIPRTLGGFHIPETALERLTQDAVKQKRLLARSPLPLLEDDIRAIYRAAFDGVVAEPR</sequence>
<comment type="caution">
    <text evidence="8">The sequence shown here is derived from an EMBL/GenBank/DDBJ whole genome shotgun (WGS) entry which is preliminary data.</text>
</comment>
<dbReference type="PANTHER" id="PTHR11496:SF102">
    <property type="entry name" value="ALCOHOL DEHYDROGENASE 4"/>
    <property type="match status" value="1"/>
</dbReference>
<keyword evidence="3" id="KW-0520">NAD</keyword>
<dbReference type="GO" id="GO:0050060">
    <property type="term" value="F:long-chain-alcohol dehydrogenase activity"/>
    <property type="evidence" value="ECO:0007669"/>
    <property type="project" value="UniProtKB-EC"/>
</dbReference>
<keyword evidence="2" id="KW-0560">Oxidoreductase</keyword>
<name>A0A7V9Z8G8_9BACL</name>
<dbReference type="InterPro" id="IPR056798">
    <property type="entry name" value="ADH_Fe_C"/>
</dbReference>
<dbReference type="PROSITE" id="PS00913">
    <property type="entry name" value="ADH_IRON_1"/>
    <property type="match status" value="1"/>
</dbReference>
<dbReference type="FunFam" id="3.40.50.1970:FF:000003">
    <property type="entry name" value="Alcohol dehydrogenase, iron-containing"/>
    <property type="match status" value="1"/>
</dbReference>
<evidence type="ECO:0000256" key="3">
    <source>
        <dbReference type="ARBA" id="ARBA00023027"/>
    </source>
</evidence>
<evidence type="ECO:0000313" key="8">
    <source>
        <dbReference type="EMBL" id="MBA2875974.1"/>
    </source>
</evidence>
<dbReference type="SUPFAM" id="SSF56796">
    <property type="entry name" value="Dehydroquinate synthase-like"/>
    <property type="match status" value="1"/>
</dbReference>
<feature type="domain" description="Alcohol dehydrogenase iron-type/glycerol dehydrogenase GldA" evidence="6">
    <location>
        <begin position="13"/>
        <end position="178"/>
    </location>
</feature>